<organism evidence="1 2">
    <name type="scientific">Luteimonas fraxinea</name>
    <dbReference type="NCBI Taxonomy" id="2901869"/>
    <lineage>
        <taxon>Bacteria</taxon>
        <taxon>Pseudomonadati</taxon>
        <taxon>Pseudomonadota</taxon>
        <taxon>Gammaproteobacteria</taxon>
        <taxon>Lysobacterales</taxon>
        <taxon>Lysobacteraceae</taxon>
        <taxon>Luteimonas</taxon>
    </lineage>
</organism>
<reference evidence="1" key="2">
    <citation type="journal article" date="2022" name="Syst. Appl. Microbiol.">
        <title>Physiological and genomic characterisation of Luteimonas fraxinea sp. nov., a bacterial species associated with trees tolerant to ash dieback.</title>
        <authorList>
            <person name="Ulrich K."/>
            <person name="Becker R."/>
            <person name="Behrendt U."/>
            <person name="Kube M."/>
            <person name="Schneck V."/>
            <person name="Ulrich A."/>
        </authorList>
    </citation>
    <scope>NUCLEOTIDE SEQUENCE</scope>
    <source>
        <strain evidence="1">A1P009</strain>
    </source>
</reference>
<evidence type="ECO:0000313" key="1">
    <source>
        <dbReference type="EMBL" id="MCD9097078.1"/>
    </source>
</evidence>
<keyword evidence="2" id="KW-1185">Reference proteome</keyword>
<protein>
    <submittedName>
        <fullName evidence="1">Uncharacterized protein</fullName>
    </submittedName>
</protein>
<accession>A0ABS8UC59</accession>
<name>A0ABS8UC59_9GAMM</name>
<comment type="caution">
    <text evidence="1">The sequence shown here is derived from an EMBL/GenBank/DDBJ whole genome shotgun (WGS) entry which is preliminary data.</text>
</comment>
<proteinExistence type="predicted"/>
<sequence length="254" mass="27672">MNACDLFDSARLPARDADGRLTHPDFSLVVFVEDEVDVAPFFNGAGLELRSVAHECPEDDHDGVDLSWVTPEAPGGDGWRLVSIHDNEDGEAIVWWTRYIGPAASTARIVGARVIDGVHVIVAQPASRLLPEQLLVRYDDYLVSRLAISAAAAQDGASLISAERSRQISAEGWSAEHDDAHADLALVRAAVAYALYGISRRVVDDSFWPWHLDWWKPSDRVRNLVKAGALIAAEIDRLHRAAAAPVPAADQKAT</sequence>
<gene>
    <name evidence="1" type="ORF">LTT95_09015</name>
</gene>
<dbReference type="Proteomes" id="UP001430360">
    <property type="component" value="Unassembled WGS sequence"/>
</dbReference>
<reference evidence="1" key="1">
    <citation type="submission" date="2021-12" db="EMBL/GenBank/DDBJ databases">
        <authorList>
            <person name="Ulrich A."/>
        </authorList>
    </citation>
    <scope>NUCLEOTIDE SEQUENCE</scope>
    <source>
        <strain evidence="1">A1P009</strain>
    </source>
</reference>
<evidence type="ECO:0000313" key="2">
    <source>
        <dbReference type="Proteomes" id="UP001430360"/>
    </source>
</evidence>
<dbReference type="EMBL" id="JAJQKU010000002">
    <property type="protein sequence ID" value="MCD9097078.1"/>
    <property type="molecule type" value="Genomic_DNA"/>
</dbReference>
<dbReference type="RefSeq" id="WP_232136023.1">
    <property type="nucleotide sequence ID" value="NZ_JAJQKU010000002.1"/>
</dbReference>